<feature type="compositionally biased region" description="Polar residues" evidence="1">
    <location>
        <begin position="226"/>
        <end position="235"/>
    </location>
</feature>
<dbReference type="EMBL" id="JAAAID010000686">
    <property type="protein sequence ID" value="KAG0014835.1"/>
    <property type="molecule type" value="Genomic_DNA"/>
</dbReference>
<dbReference type="AlphaFoldDB" id="A0A9P6MW76"/>
<accession>A0A9P6MW76</accession>
<feature type="region of interest" description="Disordered" evidence="1">
    <location>
        <begin position="215"/>
        <end position="241"/>
    </location>
</feature>
<protein>
    <submittedName>
        <fullName evidence="2">Uncharacterized protein</fullName>
    </submittedName>
</protein>
<evidence type="ECO:0000313" key="3">
    <source>
        <dbReference type="Proteomes" id="UP000703661"/>
    </source>
</evidence>
<dbReference type="Proteomes" id="UP000703661">
    <property type="component" value="Unassembled WGS sequence"/>
</dbReference>
<comment type="caution">
    <text evidence="2">The sequence shown here is derived from an EMBL/GenBank/DDBJ whole genome shotgun (WGS) entry which is preliminary data.</text>
</comment>
<reference evidence="2" key="1">
    <citation type="journal article" date="2020" name="Fungal Divers.">
        <title>Resolving the Mortierellaceae phylogeny through synthesis of multi-gene phylogenetics and phylogenomics.</title>
        <authorList>
            <person name="Vandepol N."/>
            <person name="Liber J."/>
            <person name="Desiro A."/>
            <person name="Na H."/>
            <person name="Kennedy M."/>
            <person name="Barry K."/>
            <person name="Grigoriev I.V."/>
            <person name="Miller A.N."/>
            <person name="O'Donnell K."/>
            <person name="Stajich J.E."/>
            <person name="Bonito G."/>
        </authorList>
    </citation>
    <scope>NUCLEOTIDE SEQUENCE</scope>
    <source>
        <strain evidence="2">NRRL 2769</strain>
    </source>
</reference>
<keyword evidence="3" id="KW-1185">Reference proteome</keyword>
<sequence length="241" mass="26133">MSIILSQTSIALQNPYSVLEPEYEPSTATTINNIIAQYDISSKAMLTRATSDDDLDRISVSSWSVVNSTYGSDNEGDDDDNTEEIYIDASGNQIAPLTVSALSGGFTNISKTTTATSINSSSAAAAQPDAWVVKVSKKRQQSSNRKPRSHAVTVPSLEDVIEEGLESDEEEGELYMPMSEHELSKSSKAVNLKNIRLATAHDIELCRALNITARHSSGPKLPKSSFCKSKNQKTRVSTDLD</sequence>
<evidence type="ECO:0000256" key="1">
    <source>
        <dbReference type="SAM" id="MobiDB-lite"/>
    </source>
</evidence>
<dbReference type="OrthoDB" id="2386896at2759"/>
<gene>
    <name evidence="2" type="ORF">BGZ80_010201</name>
</gene>
<proteinExistence type="predicted"/>
<organism evidence="2 3">
    <name type="scientific">Entomortierella chlamydospora</name>
    <dbReference type="NCBI Taxonomy" id="101097"/>
    <lineage>
        <taxon>Eukaryota</taxon>
        <taxon>Fungi</taxon>
        <taxon>Fungi incertae sedis</taxon>
        <taxon>Mucoromycota</taxon>
        <taxon>Mortierellomycotina</taxon>
        <taxon>Mortierellomycetes</taxon>
        <taxon>Mortierellales</taxon>
        <taxon>Mortierellaceae</taxon>
        <taxon>Entomortierella</taxon>
    </lineage>
</organism>
<name>A0A9P6MW76_9FUNG</name>
<evidence type="ECO:0000313" key="2">
    <source>
        <dbReference type="EMBL" id="KAG0014835.1"/>
    </source>
</evidence>